<feature type="region of interest" description="Disordered" evidence="5">
    <location>
        <begin position="406"/>
        <end position="436"/>
    </location>
</feature>
<keyword evidence="2" id="KW-0418">Kinase</keyword>
<evidence type="ECO:0000256" key="1">
    <source>
        <dbReference type="ARBA" id="ARBA00022679"/>
    </source>
</evidence>
<keyword evidence="9" id="KW-1185">Reference proteome</keyword>
<dbReference type="Gene3D" id="1.20.5.1930">
    <property type="match status" value="1"/>
</dbReference>
<keyword evidence="4" id="KW-0175">Coiled coil</keyword>
<comment type="caution">
    <text evidence="8">The sequence shown here is derived from an EMBL/GenBank/DDBJ whole genome shotgun (WGS) entry which is preliminary data.</text>
</comment>
<evidence type="ECO:0000256" key="6">
    <source>
        <dbReference type="SAM" id="Phobius"/>
    </source>
</evidence>
<keyword evidence="6" id="KW-1133">Transmembrane helix</keyword>
<gene>
    <name evidence="8" type="ORF">JW592_28790</name>
</gene>
<dbReference type="SUPFAM" id="SSF55874">
    <property type="entry name" value="ATPase domain of HSP90 chaperone/DNA topoisomerase II/histidine kinase"/>
    <property type="match status" value="1"/>
</dbReference>
<dbReference type="InterPro" id="IPR050482">
    <property type="entry name" value="Sensor_HK_TwoCompSys"/>
</dbReference>
<protein>
    <recommendedName>
        <fullName evidence="7">Signal transduction histidine kinase subgroup 3 dimerisation and phosphoacceptor domain-containing protein</fullName>
    </recommendedName>
</protein>
<evidence type="ECO:0000313" key="8">
    <source>
        <dbReference type="EMBL" id="MBO8189418.1"/>
    </source>
</evidence>
<dbReference type="Gene3D" id="3.30.565.10">
    <property type="entry name" value="Histidine kinase-like ATPase, C-terminal domain"/>
    <property type="match status" value="1"/>
</dbReference>
<evidence type="ECO:0000259" key="7">
    <source>
        <dbReference type="Pfam" id="PF07730"/>
    </source>
</evidence>
<feature type="transmembrane region" description="Helical" evidence="6">
    <location>
        <begin position="148"/>
        <end position="169"/>
    </location>
</feature>
<organism evidence="8 9">
    <name type="scientific">Streptomyces spirodelae</name>
    <dbReference type="NCBI Taxonomy" id="2812904"/>
    <lineage>
        <taxon>Bacteria</taxon>
        <taxon>Bacillati</taxon>
        <taxon>Actinomycetota</taxon>
        <taxon>Actinomycetes</taxon>
        <taxon>Kitasatosporales</taxon>
        <taxon>Streptomycetaceae</taxon>
        <taxon>Streptomyces</taxon>
    </lineage>
</organism>
<dbReference type="PANTHER" id="PTHR24421">
    <property type="entry name" value="NITRATE/NITRITE SENSOR PROTEIN NARX-RELATED"/>
    <property type="match status" value="1"/>
</dbReference>
<name>A0ABS3X213_9ACTN</name>
<proteinExistence type="predicted"/>
<dbReference type="RefSeq" id="WP_209268187.1">
    <property type="nucleotide sequence ID" value="NZ_JAFFZN010000035.1"/>
</dbReference>
<keyword evidence="6" id="KW-0812">Transmembrane</keyword>
<evidence type="ECO:0000256" key="5">
    <source>
        <dbReference type="SAM" id="MobiDB-lite"/>
    </source>
</evidence>
<keyword evidence="3" id="KW-0902">Two-component regulatory system</keyword>
<evidence type="ECO:0000256" key="2">
    <source>
        <dbReference type="ARBA" id="ARBA00022777"/>
    </source>
</evidence>
<feature type="transmembrane region" description="Helical" evidence="6">
    <location>
        <begin position="93"/>
        <end position="112"/>
    </location>
</feature>
<feature type="coiled-coil region" evidence="4">
    <location>
        <begin position="199"/>
        <end position="226"/>
    </location>
</feature>
<dbReference type="PANTHER" id="PTHR24421:SF63">
    <property type="entry name" value="SENSOR HISTIDINE KINASE DESK"/>
    <property type="match status" value="1"/>
</dbReference>
<evidence type="ECO:0000313" key="9">
    <source>
        <dbReference type="Proteomes" id="UP001518976"/>
    </source>
</evidence>
<dbReference type="InterPro" id="IPR036890">
    <property type="entry name" value="HATPase_C_sf"/>
</dbReference>
<dbReference type="CDD" id="cd16917">
    <property type="entry name" value="HATPase_UhpB-NarQ-NarX-like"/>
    <property type="match status" value="1"/>
</dbReference>
<reference evidence="8 9" key="1">
    <citation type="submission" date="2021-02" db="EMBL/GenBank/DDBJ databases">
        <title>Streptomyces spirodelae sp. nov., isolated from duckweed.</title>
        <authorList>
            <person name="Saimee Y."/>
            <person name="Duangmal K."/>
        </authorList>
    </citation>
    <scope>NUCLEOTIDE SEQUENCE [LARGE SCALE GENOMIC DNA]</scope>
    <source>
        <strain evidence="8 9">DW4-2</strain>
    </source>
</reference>
<accession>A0ABS3X213</accession>
<dbReference type="EMBL" id="JAFFZN010000035">
    <property type="protein sequence ID" value="MBO8189418.1"/>
    <property type="molecule type" value="Genomic_DNA"/>
</dbReference>
<dbReference type="Proteomes" id="UP001518976">
    <property type="component" value="Unassembled WGS sequence"/>
</dbReference>
<feature type="transmembrane region" description="Helical" evidence="6">
    <location>
        <begin position="27"/>
        <end position="46"/>
    </location>
</feature>
<feature type="transmembrane region" description="Helical" evidence="6">
    <location>
        <begin position="52"/>
        <end position="73"/>
    </location>
</feature>
<evidence type="ECO:0000256" key="3">
    <source>
        <dbReference type="ARBA" id="ARBA00023012"/>
    </source>
</evidence>
<feature type="compositionally biased region" description="Gly residues" evidence="5">
    <location>
        <begin position="425"/>
        <end position="436"/>
    </location>
</feature>
<evidence type="ECO:0000256" key="4">
    <source>
        <dbReference type="SAM" id="Coils"/>
    </source>
</evidence>
<dbReference type="Pfam" id="PF07730">
    <property type="entry name" value="HisKA_3"/>
    <property type="match status" value="1"/>
</dbReference>
<feature type="transmembrane region" description="Helical" evidence="6">
    <location>
        <begin position="124"/>
        <end position="141"/>
    </location>
</feature>
<keyword evidence="6" id="KW-0472">Membrane</keyword>
<feature type="transmembrane region" description="Helical" evidence="6">
    <location>
        <begin position="175"/>
        <end position="198"/>
    </location>
</feature>
<dbReference type="InterPro" id="IPR011712">
    <property type="entry name" value="Sig_transdc_His_kin_sub3_dim/P"/>
</dbReference>
<keyword evidence="1" id="KW-0808">Transferase</keyword>
<sequence length="449" mass="47064">MLSWGRQKRRNWQERSKLEQVEASTRWMLLLTPWIFFVSGTPQFLVQVSSQGQPMALAGVVVTLGIVQCVIAVRGLRRGIDHYLGTDEVSRRLLIAGLVTFALSTAMVTVLVSRGWAGGSSGPAMALFAGVGALAGVYGLTVPWRRSAAVTAVGCAVVTCSFAVAGMAWPSLVGTLIVLAIGGLAGIFSPRCSAWYIAVMRELDEAREAQSRLAVAEERLRFSRDLHDVMGRNLSLIALQSELATQLARRGSASAVEQMHEVQQLARQSQSEVRAVVRGYREAGLETELAGARSVLRAAGVDCRIESARPEMAQEVQSALGWVVREGATNVLRHAEASRCTIRLTVGAADTTVLVMENDGLRPDPARDGAGLTGLSERLAALGGTLTAERDGAAQVFRLRAEVPLTGHPASEGAPVRAAAATGGATTGGATTGGATVGAAATVGNAAGE</sequence>
<feature type="domain" description="Signal transduction histidine kinase subgroup 3 dimerisation and phosphoacceptor" evidence="7">
    <location>
        <begin position="218"/>
        <end position="284"/>
    </location>
</feature>